<dbReference type="EMBL" id="CAMXCT020000525">
    <property type="protein sequence ID" value="CAL1133330.1"/>
    <property type="molecule type" value="Genomic_DNA"/>
</dbReference>
<keyword evidence="8" id="KW-0472">Membrane</keyword>
<evidence type="ECO:0000256" key="1">
    <source>
        <dbReference type="ARBA" id="ARBA00004323"/>
    </source>
</evidence>
<evidence type="ECO:0000256" key="3">
    <source>
        <dbReference type="ARBA" id="ARBA00022692"/>
    </source>
</evidence>
<dbReference type="Pfam" id="PF16317">
    <property type="entry name" value="Glyco_hydro_99"/>
    <property type="match status" value="1"/>
</dbReference>
<name>A0A9P1FMM6_9DINO</name>
<dbReference type="CDD" id="cd11575">
    <property type="entry name" value="GH99_GH71_like_3"/>
    <property type="match status" value="1"/>
</dbReference>
<feature type="non-terminal residue" evidence="9">
    <location>
        <position position="1190"/>
    </location>
</feature>
<sequence length="1190" mass="135294">ERRHKSSWHAALNKRLVQMEDVEELLSTADEMLTGMDMLNTITVLNRLSRLKGASKLHHDPRVLEILYRIESWLSYAGTPGAAEMVGPEIVHARHLASITTALARLQWKDSTPGRLLRIVASIAPPLLSGARARDLSNLAWAFATLDLRKFDSVLMAIAREAVVQIQDFTEQNLSNTCWAFAKIGLRHDPLIKAIADETLRKLRQFSPQGLVNTLWGFATLVIKGEECLGKSSWQLINALLEEIIRRLPECTTQELSNSSWACCRLGVRHDGFMAAVASEGLKKVSGYTCQDLANSAMAFAKPNIYHEHFLAALAHYAGRKMHQFEAREVSNALWSFTILRKNIVSPQWLDNALVHFLELVQKRHYEGWELVQVVNACWPYRHDLRHWVTLEKTFQDRVFTRVVDALDAIIGRDQGLLGMSEPLEAPVEAAPAPQKLLNAGPATHGSLTSPLPLRLSPLESARRNAQRLIDQLQVDFLGPIFTRVAMRDLRFLDPRDQRGASAFGRSRNGEDEESPEWGRVARQRVAEALARIREELSYMWFDRFGPHERRVISWIAFQLKVEITSETSNQAPCEEILTEEGRICSFSLDEHRAMDKRGLETYTRLESQWKGEVLFTLQDVRKGQEWLQGLFAQHDRAGHTERQALLEVILEIISSIRRQRQSQRLERLERQRESSIELGLFDGSLGARVSGQMRLFVCHFCCISCMAAICNFVRRFPHIQIHIDYDDVWKTILGFAVLLRAAADLPHDLLDMMAPEGDAEDAGLLQHKAHAKVNVSSPVSKTNPMKIYMHYMPWFQSKDFSGFWGYHWKMKTQDPEHFVRGSEGSQRRQVASHFYPLIGAYDSGDPDVLEYHLLLMLYAGIDGVLIDWYGSHKVHDYGPNLENSEALISKMGAMGMKFGIVYEEYVCETVAKEKMSQIEAAQQDMSYMESKYFSSPLYIKVKEEKPLLLTFGPRLFQHEKQWTNIFSVLKKKISFAPLWGSRKAVGYKNADGEFSWVDFDAKCPKLADFYRKSSDPLMIGSACPGFYDFYEEGGAQQGFPHLKHQNGETLQKSLELAKESQLEYLQLVTWNDFGEGTMIEPTVEYKFKFLEIVQKFTGVPYGVAELELATCLKGHLRSCSAGVFFYYLQRKASRAAGTAKDARLDAAFKALATLEVEKAKALLEQKGKKFPGLKIATQGSNYRHIIFVL</sequence>
<proteinExistence type="inferred from homology"/>
<evidence type="ECO:0000256" key="4">
    <source>
        <dbReference type="ARBA" id="ARBA00022801"/>
    </source>
</evidence>
<dbReference type="GO" id="GO:0009507">
    <property type="term" value="C:chloroplast"/>
    <property type="evidence" value="ECO:0007669"/>
    <property type="project" value="GOC"/>
</dbReference>
<dbReference type="GO" id="GO:0000963">
    <property type="term" value="P:mitochondrial RNA processing"/>
    <property type="evidence" value="ECO:0007669"/>
    <property type="project" value="TreeGrafter"/>
</dbReference>
<evidence type="ECO:0000256" key="6">
    <source>
        <dbReference type="ARBA" id="ARBA00022989"/>
    </source>
</evidence>
<accession>A0A9P1FMM6</accession>
<dbReference type="EMBL" id="CAMXCT010000525">
    <property type="protein sequence ID" value="CAI3979955.1"/>
    <property type="molecule type" value="Genomic_DNA"/>
</dbReference>
<dbReference type="Gene3D" id="3.20.20.80">
    <property type="entry name" value="Glycosidases"/>
    <property type="match status" value="1"/>
</dbReference>
<dbReference type="AlphaFoldDB" id="A0A9P1FMM6"/>
<dbReference type="GO" id="GO:1901259">
    <property type="term" value="P:chloroplast rRNA processing"/>
    <property type="evidence" value="ECO:0007669"/>
    <property type="project" value="TreeGrafter"/>
</dbReference>
<keyword evidence="3" id="KW-0812">Transmembrane</keyword>
<dbReference type="GO" id="GO:0003723">
    <property type="term" value="F:RNA binding"/>
    <property type="evidence" value="ECO:0007669"/>
    <property type="project" value="TreeGrafter"/>
</dbReference>
<reference evidence="9" key="1">
    <citation type="submission" date="2022-10" db="EMBL/GenBank/DDBJ databases">
        <authorList>
            <person name="Chen Y."/>
            <person name="Dougan E. K."/>
            <person name="Chan C."/>
            <person name="Rhodes N."/>
            <person name="Thang M."/>
        </authorList>
    </citation>
    <scope>NUCLEOTIDE SEQUENCE</scope>
</reference>
<protein>
    <submittedName>
        <fullName evidence="10">Glycoprotein endo-alpha-1,2-mannosidase (Endo-alpha mannosidase) (Endomannosidase) (REndo) (Endo-alpha-D-mannosidase) (Enman)</fullName>
    </submittedName>
</protein>
<dbReference type="GO" id="GO:0005759">
    <property type="term" value="C:mitochondrial matrix"/>
    <property type="evidence" value="ECO:0007669"/>
    <property type="project" value="TreeGrafter"/>
</dbReference>
<evidence type="ECO:0000313" key="9">
    <source>
        <dbReference type="EMBL" id="CAI3979955.1"/>
    </source>
</evidence>
<gene>
    <name evidence="9" type="ORF">C1SCF055_LOCUS7872</name>
</gene>
<evidence type="ECO:0000313" key="10">
    <source>
        <dbReference type="EMBL" id="CAL4767267.1"/>
    </source>
</evidence>
<dbReference type="GO" id="GO:0035770">
    <property type="term" value="C:ribonucleoprotein granule"/>
    <property type="evidence" value="ECO:0007669"/>
    <property type="project" value="TreeGrafter"/>
</dbReference>
<evidence type="ECO:0000256" key="8">
    <source>
        <dbReference type="ARBA" id="ARBA00023136"/>
    </source>
</evidence>
<dbReference type="InterPro" id="IPR026071">
    <property type="entry name" value="Glyco_Hydrolase_99"/>
</dbReference>
<dbReference type="GO" id="GO:0016798">
    <property type="term" value="F:hydrolase activity, acting on glycosyl bonds"/>
    <property type="evidence" value="ECO:0007669"/>
    <property type="project" value="InterPro"/>
</dbReference>
<comment type="subcellular location">
    <subcellularLocation>
        <location evidence="1">Golgi apparatus membrane</location>
        <topology evidence="1">Single-pass type II membrane protein</topology>
    </subcellularLocation>
</comment>
<comment type="similarity">
    <text evidence="2">Belongs to the glycosyl hydrolase 99 family.</text>
</comment>
<dbReference type="GO" id="GO:0044528">
    <property type="term" value="P:regulation of mitochondrial mRNA stability"/>
    <property type="evidence" value="ECO:0007669"/>
    <property type="project" value="TreeGrafter"/>
</dbReference>
<evidence type="ECO:0000256" key="7">
    <source>
        <dbReference type="ARBA" id="ARBA00023034"/>
    </source>
</evidence>
<dbReference type="PANTHER" id="PTHR21228:SF40">
    <property type="entry name" value="LD45607P"/>
    <property type="match status" value="1"/>
</dbReference>
<dbReference type="EMBL" id="CAMXCT030000525">
    <property type="protein sequence ID" value="CAL4767267.1"/>
    <property type="molecule type" value="Genomic_DNA"/>
</dbReference>
<evidence type="ECO:0000256" key="5">
    <source>
        <dbReference type="ARBA" id="ARBA00022968"/>
    </source>
</evidence>
<keyword evidence="7" id="KW-0333">Golgi apparatus</keyword>
<dbReference type="GO" id="GO:0000139">
    <property type="term" value="C:Golgi membrane"/>
    <property type="evidence" value="ECO:0007669"/>
    <property type="project" value="UniProtKB-SubCell"/>
</dbReference>
<keyword evidence="4" id="KW-0378">Hydrolase</keyword>
<comment type="caution">
    <text evidence="9">The sequence shown here is derived from an EMBL/GenBank/DDBJ whole genome shotgun (WGS) entry which is preliminary data.</text>
</comment>
<dbReference type="Proteomes" id="UP001152797">
    <property type="component" value="Unassembled WGS sequence"/>
</dbReference>
<organism evidence="9">
    <name type="scientific">Cladocopium goreaui</name>
    <dbReference type="NCBI Taxonomy" id="2562237"/>
    <lineage>
        <taxon>Eukaryota</taxon>
        <taxon>Sar</taxon>
        <taxon>Alveolata</taxon>
        <taxon>Dinophyceae</taxon>
        <taxon>Suessiales</taxon>
        <taxon>Symbiodiniaceae</taxon>
        <taxon>Cladocopium</taxon>
    </lineage>
</organism>
<keyword evidence="11" id="KW-1185">Reference proteome</keyword>
<dbReference type="PANTHER" id="PTHR21228">
    <property type="entry name" value="FAST LEU-RICH DOMAIN-CONTAINING"/>
    <property type="match status" value="1"/>
</dbReference>
<keyword evidence="5" id="KW-0735">Signal-anchor</keyword>
<keyword evidence="6" id="KW-1133">Transmembrane helix</keyword>
<evidence type="ECO:0000256" key="2">
    <source>
        <dbReference type="ARBA" id="ARBA00009559"/>
    </source>
</evidence>
<evidence type="ECO:0000313" key="11">
    <source>
        <dbReference type="Proteomes" id="UP001152797"/>
    </source>
</evidence>
<dbReference type="InterPro" id="IPR050870">
    <property type="entry name" value="FAST_kinase"/>
</dbReference>
<reference evidence="10 11" key="2">
    <citation type="submission" date="2024-05" db="EMBL/GenBank/DDBJ databases">
        <authorList>
            <person name="Chen Y."/>
            <person name="Shah S."/>
            <person name="Dougan E. K."/>
            <person name="Thang M."/>
            <person name="Chan C."/>
        </authorList>
    </citation>
    <scope>NUCLEOTIDE SEQUENCE [LARGE SCALE GENOMIC DNA]</scope>
</reference>
<dbReference type="OrthoDB" id="413408at2759"/>